<proteinExistence type="predicted"/>
<organism evidence="2 3">
    <name type="scientific">Pseudoalteromonas holothuriae</name>
    <dbReference type="NCBI Taxonomy" id="2963714"/>
    <lineage>
        <taxon>Bacteria</taxon>
        <taxon>Pseudomonadati</taxon>
        <taxon>Pseudomonadota</taxon>
        <taxon>Gammaproteobacteria</taxon>
        <taxon>Alteromonadales</taxon>
        <taxon>Pseudoalteromonadaceae</taxon>
        <taxon>Pseudoalteromonas</taxon>
    </lineage>
</organism>
<dbReference type="EMBL" id="CAMAPD010000007">
    <property type="protein sequence ID" value="CAH9058029.1"/>
    <property type="molecule type" value="Genomic_DNA"/>
</dbReference>
<evidence type="ECO:0000313" key="2">
    <source>
        <dbReference type="EMBL" id="CAH9058658.1"/>
    </source>
</evidence>
<dbReference type="AlphaFoldDB" id="A0A9W4QYB1"/>
<dbReference type="EMBL" id="CAMAPC010000007">
    <property type="protein sequence ID" value="CAH9058658.1"/>
    <property type="molecule type" value="Genomic_DNA"/>
</dbReference>
<evidence type="ECO:0000313" key="1">
    <source>
        <dbReference type="EMBL" id="CAH9058029.1"/>
    </source>
</evidence>
<accession>A0A9W4QYB1</accession>
<evidence type="ECO:0000313" key="4">
    <source>
        <dbReference type="Proteomes" id="UP001152485"/>
    </source>
</evidence>
<gene>
    <name evidence="2" type="ORF">PSECIP111854_02247</name>
    <name evidence="1" type="ORF">PSECIP111951_01787</name>
</gene>
<dbReference type="Proteomes" id="UP001152485">
    <property type="component" value="Unassembled WGS sequence"/>
</dbReference>
<dbReference type="RefSeq" id="WP_261592948.1">
    <property type="nucleotide sequence ID" value="NZ_CAMAPC010000007.1"/>
</dbReference>
<name>A0A9W4QYB1_9GAMM</name>
<protein>
    <submittedName>
        <fullName evidence="2">Uncharacterized protein</fullName>
    </submittedName>
</protein>
<sequence>MKIKLKKKNLKTLSSAKEINSLETNKIAGGDEQANSISWTSRHVLCYTTSLNCPHLR</sequence>
<dbReference type="Proteomes" id="UP001152467">
    <property type="component" value="Unassembled WGS sequence"/>
</dbReference>
<reference evidence="2 4" key="1">
    <citation type="submission" date="2022-07" db="EMBL/GenBank/DDBJ databases">
        <authorList>
            <person name="Criscuolo A."/>
        </authorList>
    </citation>
    <scope>NUCLEOTIDE SEQUENCE</scope>
    <source>
        <strain evidence="4">CIP 111951</strain>
        <strain evidence="2">CIP111854</strain>
        <strain evidence="1">CIP111951</strain>
    </source>
</reference>
<keyword evidence="3" id="KW-1185">Reference proteome</keyword>
<evidence type="ECO:0000313" key="3">
    <source>
        <dbReference type="Proteomes" id="UP001152467"/>
    </source>
</evidence>
<comment type="caution">
    <text evidence="2">The sequence shown here is derived from an EMBL/GenBank/DDBJ whole genome shotgun (WGS) entry which is preliminary data.</text>
</comment>